<comment type="caution">
    <text evidence="1">The sequence shown here is derived from an EMBL/GenBank/DDBJ whole genome shotgun (WGS) entry which is preliminary data.</text>
</comment>
<dbReference type="OrthoDB" id="7842127at2"/>
<accession>A0A640VUE7</accession>
<sequence length="229" mass="25987">MKGIRALGDRIVDTVGGLSLPKLGREVELPVYLIHNSPDAEDYFFIFDFEDFVEQSRQGWFVRPKLRLWAGRSDFNRRAFARLFRESFAQEFELARVELARRPEAKRGWFGGLPGFFRDIAAPSIPGMLANLVLLVAVSAGGKVLGQILPASWTRQKTDAQKLEEGITETQGKVDAALSEIEISLHMELYRHAWRGQPPGRLTGVEYDAWPLPNYVRQHLEDGTSGSWW</sequence>
<keyword evidence="2" id="KW-1185">Reference proteome</keyword>
<protein>
    <submittedName>
        <fullName evidence="1">Uncharacterized protein</fullName>
    </submittedName>
</protein>
<dbReference type="EMBL" id="BLIV01000006">
    <property type="protein sequence ID" value="GFE51292.1"/>
    <property type="molecule type" value="Genomic_DNA"/>
</dbReference>
<dbReference type="AlphaFoldDB" id="A0A640VUE7"/>
<gene>
    <name evidence="1" type="ORF">So717_30450</name>
</gene>
<organism evidence="1 2">
    <name type="scientific">Roseobacter cerasinus</name>
    <dbReference type="NCBI Taxonomy" id="2602289"/>
    <lineage>
        <taxon>Bacteria</taxon>
        <taxon>Pseudomonadati</taxon>
        <taxon>Pseudomonadota</taxon>
        <taxon>Alphaproteobacteria</taxon>
        <taxon>Rhodobacterales</taxon>
        <taxon>Roseobacteraceae</taxon>
        <taxon>Roseobacter</taxon>
    </lineage>
</organism>
<name>A0A640VUE7_9RHOB</name>
<reference evidence="1 2" key="1">
    <citation type="submission" date="2019-12" db="EMBL/GenBank/DDBJ databases">
        <title>Roseobacter cerasinus sp. nov., isolated from seawater around aquaculture.</title>
        <authorList>
            <person name="Muramatsu S."/>
            <person name="Takabe Y."/>
            <person name="Mori K."/>
            <person name="Takaichi S."/>
            <person name="Hanada S."/>
        </authorList>
    </citation>
    <scope>NUCLEOTIDE SEQUENCE [LARGE SCALE GENOMIC DNA]</scope>
    <source>
        <strain evidence="1 2">AI77</strain>
    </source>
</reference>
<evidence type="ECO:0000313" key="1">
    <source>
        <dbReference type="EMBL" id="GFE51292.1"/>
    </source>
</evidence>
<dbReference type="RefSeq" id="WP_159978881.1">
    <property type="nucleotide sequence ID" value="NZ_BLIV01000006.1"/>
</dbReference>
<evidence type="ECO:0000313" key="2">
    <source>
        <dbReference type="Proteomes" id="UP000436522"/>
    </source>
</evidence>
<dbReference type="Proteomes" id="UP000436522">
    <property type="component" value="Unassembled WGS sequence"/>
</dbReference>
<proteinExistence type="predicted"/>